<proteinExistence type="predicted"/>
<accession>A0ABT2CXD8</accession>
<dbReference type="Gene3D" id="2.60.120.200">
    <property type="match status" value="1"/>
</dbReference>
<keyword evidence="1" id="KW-0732">Signal</keyword>
<dbReference type="RefSeq" id="WP_258810915.1">
    <property type="nucleotide sequence ID" value="NZ_JANUGU010000001.1"/>
</dbReference>
<evidence type="ECO:0000256" key="1">
    <source>
        <dbReference type="SAM" id="SignalP"/>
    </source>
</evidence>
<dbReference type="InterPro" id="IPR014895">
    <property type="entry name" value="Alginate_lyase_2"/>
</dbReference>
<dbReference type="InterPro" id="IPR013320">
    <property type="entry name" value="ConA-like_dom_sf"/>
</dbReference>
<feature type="domain" description="Alginate lyase 2" evidence="2">
    <location>
        <begin position="51"/>
        <end position="232"/>
    </location>
</feature>
<name>A0ABT2CXD8_9BURK</name>
<keyword evidence="4" id="KW-1185">Reference proteome</keyword>
<organism evidence="3 4">
    <name type="scientific">Massilia terrae</name>
    <dbReference type="NCBI Taxonomy" id="1811224"/>
    <lineage>
        <taxon>Bacteria</taxon>
        <taxon>Pseudomonadati</taxon>
        <taxon>Pseudomonadota</taxon>
        <taxon>Betaproteobacteria</taxon>
        <taxon>Burkholderiales</taxon>
        <taxon>Oxalobacteraceae</taxon>
        <taxon>Telluria group</taxon>
        <taxon>Massilia</taxon>
    </lineage>
</organism>
<dbReference type="Proteomes" id="UP001204621">
    <property type="component" value="Unassembled WGS sequence"/>
</dbReference>
<dbReference type="Pfam" id="PF08787">
    <property type="entry name" value="Alginate_lyase2"/>
    <property type="match status" value="1"/>
</dbReference>
<reference evidence="3 4" key="1">
    <citation type="submission" date="2022-08" db="EMBL/GenBank/DDBJ databases">
        <title>Reclassification of Massilia species as members of the genera Telluria, Duganella, Pseudoduganella, Mokoshia gen. nov. and Zemynaea gen. nov. using orthogonal and non-orthogonal genome-based approaches.</title>
        <authorList>
            <person name="Bowman J.P."/>
        </authorList>
    </citation>
    <scope>NUCLEOTIDE SEQUENCE [LARGE SCALE GENOMIC DNA]</scope>
    <source>
        <strain evidence="3 4">JCM 31606</strain>
    </source>
</reference>
<dbReference type="EMBL" id="JANUGU010000001">
    <property type="protein sequence ID" value="MCS0657773.1"/>
    <property type="molecule type" value="Genomic_DNA"/>
</dbReference>
<gene>
    <name evidence="3" type="ORF">NX778_06815</name>
</gene>
<feature type="chain" id="PRO_5045484731" evidence="1">
    <location>
        <begin position="27"/>
        <end position="256"/>
    </location>
</feature>
<evidence type="ECO:0000259" key="2">
    <source>
        <dbReference type="Pfam" id="PF08787"/>
    </source>
</evidence>
<sequence length="256" mass="27821">MNLLPRSCGLSLLCAGLLAASGHALADGFTPQKTLESVFELEGNAPWSSPYDGSLTFSALGSKFATANGHGYRNELKIGKNNRRPIEQTHEHFAATITPTLSNGAKTIVAQYHVDGLETILKVYVQDTEDRGLLDGKDNNGVFDIVVKILGTDGVDAPTALGTIRSGESFDLDIRFDNGVATASAKTAANGSIRTAATRIKGDKRNIYFKFGDYLQALDPATNGFTSSPAKWDEYYRLHHVNSDSIRFTRTIFERE</sequence>
<protein>
    <submittedName>
        <fullName evidence="3">Polysaccharide lyase family 7 protein</fullName>
    </submittedName>
</protein>
<evidence type="ECO:0000313" key="3">
    <source>
        <dbReference type="EMBL" id="MCS0657773.1"/>
    </source>
</evidence>
<keyword evidence="3" id="KW-0456">Lyase</keyword>
<dbReference type="GO" id="GO:0016829">
    <property type="term" value="F:lyase activity"/>
    <property type="evidence" value="ECO:0007669"/>
    <property type="project" value="UniProtKB-KW"/>
</dbReference>
<comment type="caution">
    <text evidence="3">The sequence shown here is derived from an EMBL/GenBank/DDBJ whole genome shotgun (WGS) entry which is preliminary data.</text>
</comment>
<feature type="signal peptide" evidence="1">
    <location>
        <begin position="1"/>
        <end position="26"/>
    </location>
</feature>
<evidence type="ECO:0000313" key="4">
    <source>
        <dbReference type="Proteomes" id="UP001204621"/>
    </source>
</evidence>
<dbReference type="SUPFAM" id="SSF49899">
    <property type="entry name" value="Concanavalin A-like lectins/glucanases"/>
    <property type="match status" value="1"/>
</dbReference>